<evidence type="ECO:0000313" key="4">
    <source>
        <dbReference type="Proteomes" id="UP000636793"/>
    </source>
</evidence>
<feature type="chain" id="PRO_5036988668" description="VCBS repeat-containing protein" evidence="2">
    <location>
        <begin position="28"/>
        <end position="481"/>
    </location>
</feature>
<dbReference type="Proteomes" id="UP000636793">
    <property type="component" value="Unassembled WGS sequence"/>
</dbReference>
<name>A0A916T2N6_9MICO</name>
<keyword evidence="2" id="KW-0732">Signal</keyword>
<organism evidence="3 4">
    <name type="scientific">Flexivirga endophytica</name>
    <dbReference type="NCBI Taxonomy" id="1849103"/>
    <lineage>
        <taxon>Bacteria</taxon>
        <taxon>Bacillati</taxon>
        <taxon>Actinomycetota</taxon>
        <taxon>Actinomycetes</taxon>
        <taxon>Micrococcales</taxon>
        <taxon>Dermacoccaceae</taxon>
        <taxon>Flexivirga</taxon>
    </lineage>
</organism>
<evidence type="ECO:0008006" key="5">
    <source>
        <dbReference type="Google" id="ProtNLM"/>
    </source>
</evidence>
<dbReference type="RefSeq" id="WP_188836628.1">
    <property type="nucleotide sequence ID" value="NZ_BMHI01000003.1"/>
</dbReference>
<evidence type="ECO:0000256" key="2">
    <source>
        <dbReference type="SAM" id="SignalP"/>
    </source>
</evidence>
<sequence length="481" mass="50783">MGTPRLLTVTFTAAALLGSLAVAPANADTDPAPSAPTYAEQGIPGPAGNPVWAQRSAQRGTLALTWVSCGPTKSDGVTATALAGAMTYARMGRRLSAEQAACARRIVAASRASGLDRKAAEIALMTAIVETTLRNYTGGDLDSVGLFQQRNSWGTYAQRINPETATKKFLSVMQQIYPRSSWLKAPAGQVAADVQRPAAAYRGEYALAQSSADALLNVLWPQPVSKPAPSTTAPTSLAGFGDVTGDRVLDRVAYRSTLRGGSIRLYRGWTTGITLGSGLNQYRALLRGDFDGNGTAELLGVATDGHLVRYAIGRRGTLGAGVRVAGSSGWAAYSQFAVVNDLARGKAQRRIGVTTSGDVTYFGARTVTTRRLMPLNTYKQPLPVGDLNGDRLPDLVAVRKATGRLSAFYAHANGTYSKGPEFGTGFWNRFRAITSDGNGVLRGIDAKPQVQRAYVVRNVRPGGVRLIGVGTGTWAPYAGLL</sequence>
<dbReference type="SUPFAM" id="SSF69318">
    <property type="entry name" value="Integrin alpha N-terminal domain"/>
    <property type="match status" value="1"/>
</dbReference>
<reference evidence="3" key="2">
    <citation type="submission" date="2020-09" db="EMBL/GenBank/DDBJ databases">
        <authorList>
            <person name="Sun Q."/>
            <person name="Zhou Y."/>
        </authorList>
    </citation>
    <scope>NUCLEOTIDE SEQUENCE</scope>
    <source>
        <strain evidence="3">CGMCC 1.15085</strain>
    </source>
</reference>
<protein>
    <recommendedName>
        <fullName evidence="5">VCBS repeat-containing protein</fullName>
    </recommendedName>
</protein>
<proteinExistence type="predicted"/>
<dbReference type="InterPro" id="IPR028994">
    <property type="entry name" value="Integrin_alpha_N"/>
</dbReference>
<reference evidence="3" key="1">
    <citation type="journal article" date="2014" name="Int. J. Syst. Evol. Microbiol.">
        <title>Complete genome sequence of Corynebacterium casei LMG S-19264T (=DSM 44701T), isolated from a smear-ripened cheese.</title>
        <authorList>
            <consortium name="US DOE Joint Genome Institute (JGI-PGF)"/>
            <person name="Walter F."/>
            <person name="Albersmeier A."/>
            <person name="Kalinowski J."/>
            <person name="Ruckert C."/>
        </authorList>
    </citation>
    <scope>NUCLEOTIDE SEQUENCE</scope>
    <source>
        <strain evidence="3">CGMCC 1.15085</strain>
    </source>
</reference>
<comment type="caution">
    <text evidence="3">The sequence shown here is derived from an EMBL/GenBank/DDBJ whole genome shotgun (WGS) entry which is preliminary data.</text>
</comment>
<dbReference type="AlphaFoldDB" id="A0A916T2N6"/>
<evidence type="ECO:0000313" key="3">
    <source>
        <dbReference type="EMBL" id="GGB27636.1"/>
    </source>
</evidence>
<evidence type="ECO:0000256" key="1">
    <source>
        <dbReference type="SAM" id="MobiDB-lite"/>
    </source>
</evidence>
<gene>
    <name evidence="3" type="ORF">GCM10011492_17300</name>
</gene>
<accession>A0A916T2N6</accession>
<feature type="region of interest" description="Disordered" evidence="1">
    <location>
        <begin position="27"/>
        <end position="50"/>
    </location>
</feature>
<dbReference type="EMBL" id="BMHI01000003">
    <property type="protein sequence ID" value="GGB27636.1"/>
    <property type="molecule type" value="Genomic_DNA"/>
</dbReference>
<keyword evidence="4" id="KW-1185">Reference proteome</keyword>
<feature type="signal peptide" evidence="2">
    <location>
        <begin position="1"/>
        <end position="27"/>
    </location>
</feature>